<evidence type="ECO:0000313" key="2">
    <source>
        <dbReference type="Proteomes" id="UP000239290"/>
    </source>
</evidence>
<dbReference type="EMBL" id="PUIO01000015">
    <property type="protein sequence ID" value="PQP24147.1"/>
    <property type="molecule type" value="Genomic_DNA"/>
</dbReference>
<dbReference type="AlphaFoldDB" id="A0A2S8JAW7"/>
<comment type="caution">
    <text evidence="1">The sequence shown here is derived from an EMBL/GenBank/DDBJ whole genome shotgun (WGS) entry which is preliminary data.</text>
</comment>
<evidence type="ECO:0000313" key="1">
    <source>
        <dbReference type="EMBL" id="PQP24147.1"/>
    </source>
</evidence>
<organism evidence="1 2">
    <name type="scientific">Rhodococcus opacus</name>
    <name type="common">Nocardia opaca</name>
    <dbReference type="NCBI Taxonomy" id="37919"/>
    <lineage>
        <taxon>Bacteria</taxon>
        <taxon>Bacillati</taxon>
        <taxon>Actinomycetota</taxon>
        <taxon>Actinomycetes</taxon>
        <taxon>Mycobacteriales</taxon>
        <taxon>Nocardiaceae</taxon>
        <taxon>Rhodococcus</taxon>
    </lineage>
</organism>
<reference evidence="2" key="1">
    <citation type="submission" date="2018-02" db="EMBL/GenBank/DDBJ databases">
        <title>Draft genome sequencing of Rhodococcus opacus KU647198.</title>
        <authorList>
            <person name="Zheng B.-X."/>
        </authorList>
    </citation>
    <scope>NUCLEOTIDE SEQUENCE [LARGE SCALE GENOMIC DNA]</scope>
    <source>
        <strain evidence="2">04-OD7</strain>
    </source>
</reference>
<accession>A0A2S8JAW7</accession>
<dbReference type="RefSeq" id="WP_105415284.1">
    <property type="nucleotide sequence ID" value="NZ_PUIO01000015.1"/>
</dbReference>
<protein>
    <submittedName>
        <fullName evidence="1">Uncharacterized protein</fullName>
    </submittedName>
</protein>
<dbReference type="Proteomes" id="UP000239290">
    <property type="component" value="Unassembled WGS sequence"/>
</dbReference>
<name>A0A2S8JAW7_RHOOP</name>
<sequence length="60" mass="6441">MSQVLINELTARIAGLDADAEYNRNLIIDLNGQAALAAQHVDEAEALASEYRDILDGLTA</sequence>
<gene>
    <name evidence="1" type="ORF">C5613_14805</name>
</gene>
<proteinExistence type="predicted"/>